<dbReference type="InterPro" id="IPR005135">
    <property type="entry name" value="Endo/exonuclease/phosphatase"/>
</dbReference>
<evidence type="ECO:0000313" key="4">
    <source>
        <dbReference type="Proteomes" id="UP001152795"/>
    </source>
</evidence>
<dbReference type="OrthoDB" id="5989635at2759"/>
<keyword evidence="3" id="KW-0695">RNA-directed DNA polymerase</keyword>
<evidence type="ECO:0000259" key="2">
    <source>
        <dbReference type="Pfam" id="PF03372"/>
    </source>
</evidence>
<organism evidence="3 4">
    <name type="scientific">Paramuricea clavata</name>
    <name type="common">Red gorgonian</name>
    <name type="synonym">Violescent sea-whip</name>
    <dbReference type="NCBI Taxonomy" id="317549"/>
    <lineage>
        <taxon>Eukaryota</taxon>
        <taxon>Metazoa</taxon>
        <taxon>Cnidaria</taxon>
        <taxon>Anthozoa</taxon>
        <taxon>Octocorallia</taxon>
        <taxon>Malacalcyonacea</taxon>
        <taxon>Plexauridae</taxon>
        <taxon>Paramuricea</taxon>
    </lineage>
</organism>
<dbReference type="GO" id="GO:0003964">
    <property type="term" value="F:RNA-directed DNA polymerase activity"/>
    <property type="evidence" value="ECO:0007669"/>
    <property type="project" value="UniProtKB-KW"/>
</dbReference>
<dbReference type="PANTHER" id="PTHR47510">
    <property type="entry name" value="REVERSE TRANSCRIPTASE DOMAIN-CONTAINING PROTEIN"/>
    <property type="match status" value="1"/>
</dbReference>
<dbReference type="Pfam" id="PF00078">
    <property type="entry name" value="RVT_1"/>
    <property type="match status" value="1"/>
</dbReference>
<dbReference type="Proteomes" id="UP001152795">
    <property type="component" value="Unassembled WGS sequence"/>
</dbReference>
<dbReference type="AlphaFoldDB" id="A0A7D9DBS0"/>
<keyword evidence="3" id="KW-0548">Nucleotidyltransferase</keyword>
<sequence length="461" mass="52714">MILGLSRTFLDNSWDNAILSVDHYTFLHSDRNGKKGGGLLIYIPEHLIFKRRLDLEINGIECIWIEINFPNSKPILVLYSSGAAYLDTLDSMISKTDAESNPTIILGDFNFDLSDTCNTRFKNLLATFNLVQLITVPYRPISRSLLDHVYVSHKDNVSTSGTLPISISDHLPVFVNWTTRSNFSNSNKHKYIDYPSLKNSSAEQFVADLKNIPWNTLDMFTDINEAVEHWYSLFNDFLNNHAPLKKKRVKRVNQPEWFSCEINIADPFNDHFTNIRNSVSLNSFTNNSNWEYLSNFLSSKIPPNTTFTIPPISESFVRNSLNHLPETKAAGLDRIGGYFLKIAATAISPALTKIYNLSINSASFPGVVPRILERHVHNYFYHFLTEYNLLVENQFGFRTSRSCELAVTHLTDKILTNIDNKKLDGLLLVDFKKAFDLVDHEILILKLRMFGCSPLALKWFT</sequence>
<accession>A0A7D9DBS0</accession>
<dbReference type="PANTHER" id="PTHR47510:SF3">
    <property type="entry name" value="ENDO_EXONUCLEASE_PHOSPHATASE DOMAIN-CONTAINING PROTEIN"/>
    <property type="match status" value="1"/>
</dbReference>
<keyword evidence="4" id="KW-1185">Reference proteome</keyword>
<dbReference type="InterPro" id="IPR036691">
    <property type="entry name" value="Endo/exonu/phosph_ase_sf"/>
</dbReference>
<protein>
    <submittedName>
        <fullName evidence="3">RNA-directed DNA polymerase from mobile element jockey-like</fullName>
    </submittedName>
</protein>
<evidence type="ECO:0000259" key="1">
    <source>
        <dbReference type="Pfam" id="PF00078"/>
    </source>
</evidence>
<feature type="domain" description="Reverse transcriptase" evidence="1">
    <location>
        <begin position="370"/>
        <end position="455"/>
    </location>
</feature>
<evidence type="ECO:0000313" key="3">
    <source>
        <dbReference type="EMBL" id="CAB3980693.1"/>
    </source>
</evidence>
<keyword evidence="3" id="KW-0808">Transferase</keyword>
<dbReference type="InterPro" id="IPR000477">
    <property type="entry name" value="RT_dom"/>
</dbReference>
<dbReference type="Gene3D" id="3.60.10.10">
    <property type="entry name" value="Endonuclease/exonuclease/phosphatase"/>
    <property type="match status" value="1"/>
</dbReference>
<dbReference type="SUPFAM" id="SSF56219">
    <property type="entry name" value="DNase I-like"/>
    <property type="match status" value="1"/>
</dbReference>
<name>A0A7D9DBS0_PARCT</name>
<gene>
    <name evidence="3" type="ORF">PACLA_8A037100</name>
</gene>
<feature type="domain" description="Endonuclease/exonuclease/phosphatase" evidence="2">
    <location>
        <begin position="24"/>
        <end position="170"/>
    </location>
</feature>
<dbReference type="EMBL" id="CACRXK020000314">
    <property type="protein sequence ID" value="CAB3980693.1"/>
    <property type="molecule type" value="Genomic_DNA"/>
</dbReference>
<comment type="caution">
    <text evidence="3">The sequence shown here is derived from an EMBL/GenBank/DDBJ whole genome shotgun (WGS) entry which is preliminary data.</text>
</comment>
<reference evidence="3" key="1">
    <citation type="submission" date="2020-04" db="EMBL/GenBank/DDBJ databases">
        <authorList>
            <person name="Alioto T."/>
            <person name="Alioto T."/>
            <person name="Gomez Garrido J."/>
        </authorList>
    </citation>
    <scope>NUCLEOTIDE SEQUENCE</scope>
    <source>
        <strain evidence="3">A484AB</strain>
    </source>
</reference>
<dbReference type="Pfam" id="PF03372">
    <property type="entry name" value="Exo_endo_phos"/>
    <property type="match status" value="1"/>
</dbReference>
<proteinExistence type="predicted"/>